<reference evidence="1 2" key="2">
    <citation type="submission" date="2018-11" db="EMBL/GenBank/DDBJ databases">
        <authorList>
            <consortium name="Pathogen Informatics"/>
        </authorList>
    </citation>
    <scope>NUCLEOTIDE SEQUENCE [LARGE SCALE GENOMIC DNA]</scope>
</reference>
<evidence type="ECO:0000313" key="1">
    <source>
        <dbReference type="EMBL" id="VDO14753.1"/>
    </source>
</evidence>
<keyword evidence="2" id="KW-1185">Reference proteome</keyword>
<dbReference type="WBParaSite" id="BTMF_0000411801-mRNA-1">
    <property type="protein sequence ID" value="BTMF_0000411801-mRNA-1"/>
    <property type="gene ID" value="BTMF_0000411801"/>
</dbReference>
<evidence type="ECO:0000313" key="2">
    <source>
        <dbReference type="Proteomes" id="UP000280834"/>
    </source>
</evidence>
<dbReference type="EMBL" id="UZAG01003081">
    <property type="protein sequence ID" value="VDO14753.1"/>
    <property type="molecule type" value="Genomic_DNA"/>
</dbReference>
<reference evidence="3" key="1">
    <citation type="submission" date="2017-02" db="UniProtKB">
        <authorList>
            <consortium name="WormBaseParasite"/>
        </authorList>
    </citation>
    <scope>IDENTIFICATION</scope>
</reference>
<protein>
    <submittedName>
        <fullName evidence="3">Integrase</fullName>
    </submittedName>
</protein>
<organism evidence="3">
    <name type="scientific">Brugia timori</name>
    <dbReference type="NCBI Taxonomy" id="42155"/>
    <lineage>
        <taxon>Eukaryota</taxon>
        <taxon>Metazoa</taxon>
        <taxon>Ecdysozoa</taxon>
        <taxon>Nematoda</taxon>
        <taxon>Chromadorea</taxon>
        <taxon>Rhabditida</taxon>
        <taxon>Spirurina</taxon>
        <taxon>Spiruromorpha</taxon>
        <taxon>Filarioidea</taxon>
        <taxon>Onchocercidae</taxon>
        <taxon>Brugia</taxon>
    </lineage>
</organism>
<proteinExistence type="predicted"/>
<dbReference type="Proteomes" id="UP000280834">
    <property type="component" value="Unassembled WGS sequence"/>
</dbReference>
<name>A0A0R3QCN8_9BILA</name>
<sequence>MHIVRISKKGNGARFTRPWGPHRMLDQIQSQGLLAISSWRSTSVPRVQPAVSRQFRPLEPPAPTQ</sequence>
<gene>
    <name evidence="1" type="ORF">BTMF_LOCUS3421</name>
</gene>
<dbReference type="AlphaFoldDB" id="A0A0R3QCN8"/>
<evidence type="ECO:0000313" key="3">
    <source>
        <dbReference type="WBParaSite" id="BTMF_0000411801-mRNA-1"/>
    </source>
</evidence>
<accession>A0A0R3QCN8</accession>